<gene>
    <name evidence="2" type="ORF">Csa_3G127090</name>
</gene>
<dbReference type="EMBL" id="CM002924">
    <property type="protein sequence ID" value="KGN56646.1"/>
    <property type="molecule type" value="Genomic_DNA"/>
</dbReference>
<protein>
    <submittedName>
        <fullName evidence="2">Uncharacterized protein</fullName>
    </submittedName>
</protein>
<accession>A0A0A0L964</accession>
<dbReference type="Proteomes" id="UP000029981">
    <property type="component" value="Chromosome 3"/>
</dbReference>
<reference evidence="2 3" key="3">
    <citation type="journal article" date="2010" name="BMC Genomics">
        <title>Transcriptome sequencing and comparative analysis of cucumber flowers with different sex types.</title>
        <authorList>
            <person name="Guo S."/>
            <person name="Zheng Y."/>
            <person name="Joung J.G."/>
            <person name="Liu S."/>
            <person name="Zhang Z."/>
            <person name="Crasta O.R."/>
            <person name="Sobral B.W."/>
            <person name="Xu Y."/>
            <person name="Huang S."/>
            <person name="Fei Z."/>
        </authorList>
    </citation>
    <scope>NUCLEOTIDE SEQUENCE [LARGE SCALE GENOMIC DNA]</scope>
    <source>
        <strain evidence="3">cv. 9930</strain>
    </source>
</reference>
<proteinExistence type="predicted"/>
<evidence type="ECO:0000313" key="3">
    <source>
        <dbReference type="Proteomes" id="UP000029981"/>
    </source>
</evidence>
<dbReference type="AlphaFoldDB" id="A0A0A0L964"/>
<sequence>MTNQLHPNLGLRVVYGLSKRSKLHVVLSRRHVVSVSASFQKPTLRRANKRKAPKPESGS</sequence>
<keyword evidence="3" id="KW-1185">Reference proteome</keyword>
<dbReference type="Gramene" id="KGN56646">
    <property type="protein sequence ID" value="KGN56646"/>
    <property type="gene ID" value="Csa_3G127090"/>
</dbReference>
<reference evidence="2 3" key="1">
    <citation type="journal article" date="2009" name="Nat. Genet.">
        <title>The genome of the cucumber, Cucumis sativus L.</title>
        <authorList>
            <person name="Huang S."/>
            <person name="Li R."/>
            <person name="Zhang Z."/>
            <person name="Li L."/>
            <person name="Gu X."/>
            <person name="Fan W."/>
            <person name="Lucas W.J."/>
            <person name="Wang X."/>
            <person name="Xie B."/>
            <person name="Ni P."/>
            <person name="Ren Y."/>
            <person name="Zhu H."/>
            <person name="Li J."/>
            <person name="Lin K."/>
            <person name="Jin W."/>
            <person name="Fei Z."/>
            <person name="Li G."/>
            <person name="Staub J."/>
            <person name="Kilian A."/>
            <person name="van der Vossen E.A."/>
            <person name="Wu Y."/>
            <person name="Guo J."/>
            <person name="He J."/>
            <person name="Jia Z."/>
            <person name="Ren Y."/>
            <person name="Tian G."/>
            <person name="Lu Y."/>
            <person name="Ruan J."/>
            <person name="Qian W."/>
            <person name="Wang M."/>
            <person name="Huang Q."/>
            <person name="Li B."/>
            <person name="Xuan Z."/>
            <person name="Cao J."/>
            <person name="Asan"/>
            <person name="Wu Z."/>
            <person name="Zhang J."/>
            <person name="Cai Q."/>
            <person name="Bai Y."/>
            <person name="Zhao B."/>
            <person name="Han Y."/>
            <person name="Li Y."/>
            <person name="Li X."/>
            <person name="Wang S."/>
            <person name="Shi Q."/>
            <person name="Liu S."/>
            <person name="Cho W.K."/>
            <person name="Kim J.Y."/>
            <person name="Xu Y."/>
            <person name="Heller-Uszynska K."/>
            <person name="Miao H."/>
            <person name="Cheng Z."/>
            <person name="Zhang S."/>
            <person name="Wu J."/>
            <person name="Yang Y."/>
            <person name="Kang H."/>
            <person name="Li M."/>
            <person name="Liang H."/>
            <person name="Ren X."/>
            <person name="Shi Z."/>
            <person name="Wen M."/>
            <person name="Jian M."/>
            <person name="Yang H."/>
            <person name="Zhang G."/>
            <person name="Yang Z."/>
            <person name="Chen R."/>
            <person name="Liu S."/>
            <person name="Li J."/>
            <person name="Ma L."/>
            <person name="Liu H."/>
            <person name="Zhou Y."/>
            <person name="Zhao J."/>
            <person name="Fang X."/>
            <person name="Li G."/>
            <person name="Fang L."/>
            <person name="Li Y."/>
            <person name="Liu D."/>
            <person name="Zheng H."/>
            <person name="Zhang Y."/>
            <person name="Qin N."/>
            <person name="Li Z."/>
            <person name="Yang G."/>
            <person name="Yang S."/>
            <person name="Bolund L."/>
            <person name="Kristiansen K."/>
            <person name="Zheng H."/>
            <person name="Li S."/>
            <person name="Zhang X."/>
            <person name="Yang H."/>
            <person name="Wang J."/>
            <person name="Sun R."/>
            <person name="Zhang B."/>
            <person name="Jiang S."/>
            <person name="Wang J."/>
            <person name="Du Y."/>
            <person name="Li S."/>
        </authorList>
    </citation>
    <scope>NUCLEOTIDE SEQUENCE [LARGE SCALE GENOMIC DNA]</scope>
    <source>
        <strain evidence="3">cv. 9930</strain>
    </source>
</reference>
<feature type="compositionally biased region" description="Basic residues" evidence="1">
    <location>
        <begin position="43"/>
        <end position="52"/>
    </location>
</feature>
<reference evidence="2 3" key="4">
    <citation type="journal article" date="2011" name="BMC Genomics">
        <title>RNA-Seq improves annotation of protein-coding genes in the cucumber genome.</title>
        <authorList>
            <person name="Li Z."/>
            <person name="Zhang Z."/>
            <person name="Yan P."/>
            <person name="Huang S."/>
            <person name="Fei Z."/>
            <person name="Lin K."/>
        </authorList>
    </citation>
    <scope>NUCLEOTIDE SEQUENCE [LARGE SCALE GENOMIC DNA]</scope>
    <source>
        <strain evidence="3">cv. 9930</strain>
    </source>
</reference>
<evidence type="ECO:0000313" key="2">
    <source>
        <dbReference type="EMBL" id="KGN56646.1"/>
    </source>
</evidence>
<evidence type="ECO:0000256" key="1">
    <source>
        <dbReference type="SAM" id="MobiDB-lite"/>
    </source>
</evidence>
<feature type="region of interest" description="Disordered" evidence="1">
    <location>
        <begin position="37"/>
        <end position="59"/>
    </location>
</feature>
<reference evidence="2 3" key="2">
    <citation type="journal article" date="2009" name="PLoS ONE">
        <title>An integrated genetic and cytogenetic map of the cucumber genome.</title>
        <authorList>
            <person name="Ren Y."/>
            <person name="Zhang Z."/>
            <person name="Liu J."/>
            <person name="Staub J.E."/>
            <person name="Han Y."/>
            <person name="Cheng Z."/>
            <person name="Li X."/>
            <person name="Lu J."/>
            <person name="Miao H."/>
            <person name="Kang H."/>
            <person name="Xie B."/>
            <person name="Gu X."/>
            <person name="Wang X."/>
            <person name="Du Y."/>
            <person name="Jin W."/>
            <person name="Huang S."/>
        </authorList>
    </citation>
    <scope>NUCLEOTIDE SEQUENCE [LARGE SCALE GENOMIC DNA]</scope>
    <source>
        <strain evidence="3">cv. 9930</strain>
    </source>
</reference>
<organism evidence="2 3">
    <name type="scientific">Cucumis sativus</name>
    <name type="common">Cucumber</name>
    <dbReference type="NCBI Taxonomy" id="3659"/>
    <lineage>
        <taxon>Eukaryota</taxon>
        <taxon>Viridiplantae</taxon>
        <taxon>Streptophyta</taxon>
        <taxon>Embryophyta</taxon>
        <taxon>Tracheophyta</taxon>
        <taxon>Spermatophyta</taxon>
        <taxon>Magnoliopsida</taxon>
        <taxon>eudicotyledons</taxon>
        <taxon>Gunneridae</taxon>
        <taxon>Pentapetalae</taxon>
        <taxon>rosids</taxon>
        <taxon>fabids</taxon>
        <taxon>Cucurbitales</taxon>
        <taxon>Cucurbitaceae</taxon>
        <taxon>Benincaseae</taxon>
        <taxon>Cucumis</taxon>
    </lineage>
</organism>
<name>A0A0A0L964_CUCSA</name>